<evidence type="ECO:0000313" key="2">
    <source>
        <dbReference type="EMBL" id="EYB83598.1"/>
    </source>
</evidence>
<organism evidence="2 3">
    <name type="scientific">Ancylostoma ceylanicum</name>
    <dbReference type="NCBI Taxonomy" id="53326"/>
    <lineage>
        <taxon>Eukaryota</taxon>
        <taxon>Metazoa</taxon>
        <taxon>Ecdysozoa</taxon>
        <taxon>Nematoda</taxon>
        <taxon>Chromadorea</taxon>
        <taxon>Rhabditida</taxon>
        <taxon>Rhabditina</taxon>
        <taxon>Rhabditomorpha</taxon>
        <taxon>Strongyloidea</taxon>
        <taxon>Ancylostomatidae</taxon>
        <taxon>Ancylostomatinae</taxon>
        <taxon>Ancylostoma</taxon>
    </lineage>
</organism>
<evidence type="ECO:0000256" key="1">
    <source>
        <dbReference type="SAM" id="MobiDB-lite"/>
    </source>
</evidence>
<comment type="caution">
    <text evidence="2">The sequence shown here is derived from an EMBL/GenBank/DDBJ whole genome shotgun (WGS) entry which is preliminary data.</text>
</comment>
<protein>
    <submittedName>
        <fullName evidence="2">Uncharacterized protein</fullName>
    </submittedName>
</protein>
<feature type="region of interest" description="Disordered" evidence="1">
    <location>
        <begin position="25"/>
        <end position="44"/>
    </location>
</feature>
<reference evidence="3" key="1">
    <citation type="journal article" date="2015" name="Nat. Genet.">
        <title>The genome and transcriptome of the zoonotic hookworm Ancylostoma ceylanicum identify infection-specific gene families.</title>
        <authorList>
            <person name="Schwarz E.M."/>
            <person name="Hu Y."/>
            <person name="Antoshechkin I."/>
            <person name="Miller M.M."/>
            <person name="Sternberg P.W."/>
            <person name="Aroian R.V."/>
        </authorList>
    </citation>
    <scope>NUCLEOTIDE SEQUENCE</scope>
    <source>
        <strain evidence="3">HY135</strain>
    </source>
</reference>
<dbReference type="EMBL" id="JARK01001668">
    <property type="protein sequence ID" value="EYB83598.1"/>
    <property type="molecule type" value="Genomic_DNA"/>
</dbReference>
<proteinExistence type="predicted"/>
<dbReference type="AlphaFoldDB" id="A0A016RZ31"/>
<evidence type="ECO:0000313" key="3">
    <source>
        <dbReference type="Proteomes" id="UP000024635"/>
    </source>
</evidence>
<name>A0A016RZ31_9BILA</name>
<dbReference type="Proteomes" id="UP000024635">
    <property type="component" value="Unassembled WGS sequence"/>
</dbReference>
<gene>
    <name evidence="2" type="primary">Acey_s0332.g2747</name>
    <name evidence="2" type="ORF">Y032_0332g2747</name>
</gene>
<sequence>MSRWICAATSTPDHSTPRLTERVRKMPRRARATQNVCKPPPRGSCRASCLRVAAPYPSSHGAAPRGTTLKPALLSWLAAGAPSGKTFLKRHRCCSLDELTPRCVQKSQYFFFYVV</sequence>
<keyword evidence="3" id="KW-1185">Reference proteome</keyword>
<accession>A0A016RZ31</accession>